<proteinExistence type="predicted"/>
<dbReference type="InterPro" id="IPR043605">
    <property type="entry name" value="DUF883_C"/>
</dbReference>
<dbReference type="RefSeq" id="WP_052743706.1">
    <property type="nucleotide sequence ID" value="NZ_LN829118.1"/>
</dbReference>
<dbReference type="KEGG" id="fiy:BN1229_v1_1016"/>
<gene>
    <name evidence="4" type="ORF">YBN1229_v1_1016</name>
</gene>
<organism evidence="4 5">
    <name type="scientific">Candidatus Filomicrobium marinum</name>
    <dbReference type="NCBI Taxonomy" id="1608628"/>
    <lineage>
        <taxon>Bacteria</taxon>
        <taxon>Pseudomonadati</taxon>
        <taxon>Pseudomonadota</taxon>
        <taxon>Alphaproteobacteria</taxon>
        <taxon>Hyphomicrobiales</taxon>
        <taxon>Hyphomicrobiaceae</taxon>
        <taxon>Filomicrobium</taxon>
    </lineage>
</organism>
<keyword evidence="2" id="KW-1133">Transmembrane helix</keyword>
<evidence type="ECO:0000256" key="1">
    <source>
        <dbReference type="SAM" id="MobiDB-lite"/>
    </source>
</evidence>
<dbReference type="AlphaFoldDB" id="A0A0D6JCZ6"/>
<accession>A0A0D6JCZ6</accession>
<feature type="region of interest" description="Disordered" evidence="1">
    <location>
        <begin position="1"/>
        <end position="42"/>
    </location>
</feature>
<evidence type="ECO:0000259" key="3">
    <source>
        <dbReference type="Pfam" id="PF19029"/>
    </source>
</evidence>
<dbReference type="Proteomes" id="UP000033187">
    <property type="component" value="Chromosome 1"/>
</dbReference>
<evidence type="ECO:0000256" key="2">
    <source>
        <dbReference type="SAM" id="Phobius"/>
    </source>
</evidence>
<reference evidence="5" key="1">
    <citation type="submission" date="2015-02" db="EMBL/GenBank/DDBJ databases">
        <authorList>
            <person name="Chooi Y.-H."/>
        </authorList>
    </citation>
    <scope>NUCLEOTIDE SEQUENCE [LARGE SCALE GENOMIC DNA]</scope>
    <source>
        <strain evidence="5">strain Y</strain>
    </source>
</reference>
<name>A0A0D6JCZ6_9HYPH</name>
<keyword evidence="2" id="KW-0812">Transmembrane</keyword>
<keyword evidence="2" id="KW-0472">Membrane</keyword>
<evidence type="ECO:0000313" key="4">
    <source>
        <dbReference type="EMBL" id="CPR16903.1"/>
    </source>
</evidence>
<dbReference type="KEGG" id="fil:BN1229_v1_1012"/>
<keyword evidence="5" id="KW-1185">Reference proteome</keyword>
<feature type="domain" description="DUF883" evidence="3">
    <location>
        <begin position="50"/>
        <end position="76"/>
    </location>
</feature>
<protein>
    <recommendedName>
        <fullName evidence="3">DUF883 domain-containing protein</fullName>
    </recommendedName>
</protein>
<dbReference type="EMBL" id="LN829119">
    <property type="protein sequence ID" value="CPR16903.1"/>
    <property type="molecule type" value="Genomic_DNA"/>
</dbReference>
<evidence type="ECO:0000313" key="5">
    <source>
        <dbReference type="Proteomes" id="UP000033187"/>
    </source>
</evidence>
<dbReference type="Pfam" id="PF19029">
    <property type="entry name" value="DUF883_C"/>
    <property type="match status" value="1"/>
</dbReference>
<feature type="transmembrane region" description="Helical" evidence="2">
    <location>
        <begin position="57"/>
        <end position="74"/>
    </location>
</feature>
<sequence>MATYRDPIASTESGSRLSGNGDFQGLQAKAGEAIEQAQHQAKEQLDQLQDAIRRNPLAAAGIAAGVGFVLALIARR</sequence>